<reference evidence="2 3" key="1">
    <citation type="journal article" date="2020" name="Front. Microbiol.">
        <title>Genetic Organization of the aprX-lipA2 Operon Affects the Proteolytic Potential of Pseudomonas Species in Milk.</title>
        <authorList>
            <person name="Maier C."/>
            <person name="Huptas C."/>
            <person name="von Neubeck M."/>
            <person name="Scherer S."/>
            <person name="Wenning M."/>
            <person name="Lucking G."/>
        </authorList>
    </citation>
    <scope>NUCLEOTIDE SEQUENCE [LARGE SCALE GENOMIC DNA]</scope>
    <source>
        <strain evidence="2 3">WS 4671</strain>
    </source>
</reference>
<dbReference type="AlphaFoldDB" id="A0A7Y0ZUR8"/>
<dbReference type="InterPro" id="IPR013154">
    <property type="entry name" value="ADH-like_N"/>
</dbReference>
<dbReference type="InterPro" id="IPR020843">
    <property type="entry name" value="ER"/>
</dbReference>
<dbReference type="InterPro" id="IPR011032">
    <property type="entry name" value="GroES-like_sf"/>
</dbReference>
<dbReference type="SMART" id="SM00829">
    <property type="entry name" value="PKS_ER"/>
    <property type="match status" value="1"/>
</dbReference>
<evidence type="ECO:0000259" key="1">
    <source>
        <dbReference type="SMART" id="SM00829"/>
    </source>
</evidence>
<accession>A0A7Y0ZUR8</accession>
<dbReference type="CDD" id="cd08276">
    <property type="entry name" value="MDR7"/>
    <property type="match status" value="1"/>
</dbReference>
<proteinExistence type="predicted"/>
<comment type="caution">
    <text evidence="2">The sequence shown here is derived from an EMBL/GenBank/DDBJ whole genome shotgun (WGS) entry which is preliminary data.</text>
</comment>
<dbReference type="PANTHER" id="PTHR45033:SF2">
    <property type="entry name" value="ZINC-TYPE ALCOHOL DEHYDROGENASE-LIKE PROTEIN C1773.06C"/>
    <property type="match status" value="1"/>
</dbReference>
<dbReference type="Gene3D" id="3.40.50.720">
    <property type="entry name" value="NAD(P)-binding Rossmann-like Domain"/>
    <property type="match status" value="1"/>
</dbReference>
<protein>
    <submittedName>
        <fullName evidence="2">NAD(P)-dependent alcohol dehydrogenase</fullName>
    </submittedName>
</protein>
<dbReference type="InterPro" id="IPR036291">
    <property type="entry name" value="NAD(P)-bd_dom_sf"/>
</dbReference>
<dbReference type="Gene3D" id="3.90.180.10">
    <property type="entry name" value="Medium-chain alcohol dehydrogenases, catalytic domain"/>
    <property type="match status" value="1"/>
</dbReference>
<feature type="domain" description="Enoyl reductase (ER)" evidence="1">
    <location>
        <begin position="27"/>
        <end position="346"/>
    </location>
</feature>
<dbReference type="SUPFAM" id="SSF51735">
    <property type="entry name" value="NAD(P)-binding Rossmann-fold domains"/>
    <property type="match status" value="1"/>
</dbReference>
<dbReference type="Proteomes" id="UP000552560">
    <property type="component" value="Unassembled WGS sequence"/>
</dbReference>
<evidence type="ECO:0000313" key="2">
    <source>
        <dbReference type="EMBL" id="NMX98425.1"/>
    </source>
</evidence>
<gene>
    <name evidence="2" type="ORF">HBO43_17625</name>
</gene>
<dbReference type="SUPFAM" id="SSF50129">
    <property type="entry name" value="GroES-like"/>
    <property type="match status" value="1"/>
</dbReference>
<dbReference type="PANTHER" id="PTHR45033">
    <property type="match status" value="1"/>
</dbReference>
<organism evidence="2 3">
    <name type="scientific">Pseudomonas veronii</name>
    <dbReference type="NCBI Taxonomy" id="76761"/>
    <lineage>
        <taxon>Bacteria</taxon>
        <taxon>Pseudomonadati</taxon>
        <taxon>Pseudomonadota</taxon>
        <taxon>Gammaproteobacteria</taxon>
        <taxon>Pseudomonadales</taxon>
        <taxon>Pseudomonadaceae</taxon>
        <taxon>Pseudomonas</taxon>
    </lineage>
</organism>
<evidence type="ECO:0000313" key="3">
    <source>
        <dbReference type="Proteomes" id="UP000552560"/>
    </source>
</evidence>
<dbReference type="InterPro" id="IPR013149">
    <property type="entry name" value="ADH-like_C"/>
</dbReference>
<name>A0A7Y0ZUR8_PSEVE</name>
<dbReference type="Pfam" id="PF00107">
    <property type="entry name" value="ADH_zinc_N"/>
    <property type="match status" value="1"/>
</dbReference>
<sequence length="348" mass="37029">MYQPPRKDCFMNAETKQNRAYHLEKFGGLDGLVNGAIAIPTPASGEVVVRVRASSLNFRDILILQGHYTAPVPSGTIPLSDGAGEVIAVGEGVTRFVTGDRVVNSFFPEWIDGPFTGKYSQYSYDVDGWLADYRVTSENALAHIPGSLSFEEAATLPCAAVTAWSAVKGVSAGDTVLTQGTGGVSLFAIQFAKALGARVIATTSSDEKSEQLKLLGVADIINYKTHPAWSQQVRALTNGNGVNRIVEVGGSGTFQESVKAIAVGGQVSMVGVLAGLEGSVDFMSMFMSQARYQPIALGSRQDLEDLIAGIAAHGISPVIDSRFEFGDAKRAYEKLMTRDVFGKVVISH</sequence>
<dbReference type="EMBL" id="JAAQWE010000017">
    <property type="protein sequence ID" value="NMX98425.1"/>
    <property type="molecule type" value="Genomic_DNA"/>
</dbReference>
<dbReference type="Pfam" id="PF08240">
    <property type="entry name" value="ADH_N"/>
    <property type="match status" value="1"/>
</dbReference>
<dbReference type="GO" id="GO:0016491">
    <property type="term" value="F:oxidoreductase activity"/>
    <property type="evidence" value="ECO:0007669"/>
    <property type="project" value="InterPro"/>
</dbReference>
<dbReference type="OrthoDB" id="9787435at2"/>
<dbReference type="InterPro" id="IPR052711">
    <property type="entry name" value="Zinc_ADH-like"/>
</dbReference>